<dbReference type="SUPFAM" id="SSF103481">
    <property type="entry name" value="Multidrug resistance efflux transporter EmrE"/>
    <property type="match status" value="2"/>
</dbReference>
<gene>
    <name evidence="2" type="ORF">SAMN05445060_1240</name>
</gene>
<keyword evidence="1" id="KW-1133">Transmembrane helix</keyword>
<evidence type="ECO:0000256" key="1">
    <source>
        <dbReference type="SAM" id="Phobius"/>
    </source>
</evidence>
<feature type="transmembrane region" description="Helical" evidence="1">
    <location>
        <begin position="291"/>
        <end position="309"/>
    </location>
</feature>
<evidence type="ECO:0000313" key="3">
    <source>
        <dbReference type="Proteomes" id="UP000186218"/>
    </source>
</evidence>
<dbReference type="EMBL" id="FTNT01000003">
    <property type="protein sequence ID" value="SIR86655.1"/>
    <property type="molecule type" value="Genomic_DNA"/>
</dbReference>
<dbReference type="GO" id="GO:0005886">
    <property type="term" value="C:plasma membrane"/>
    <property type="evidence" value="ECO:0007669"/>
    <property type="project" value="TreeGrafter"/>
</dbReference>
<evidence type="ECO:0000313" key="2">
    <source>
        <dbReference type="EMBL" id="SIR86655.1"/>
    </source>
</evidence>
<accession>A0A1N7EFI6</accession>
<dbReference type="Proteomes" id="UP000186218">
    <property type="component" value="Unassembled WGS sequence"/>
</dbReference>
<sequence>MCAGQRRKSTVRSGFVPVLFIVGAVCQYGGAALAIPLFANWDPVSVAWLRCLAAGVVLVTALRPRGVDRSRLLRATIFGLTTLAMNGAFYLAIDRIPLGVAVAVEFVGPVAVAILGSRRLADVAAAVTVLVGVVLVSGASLSGEWVGVVWALAAAAMWAGYVVIGKRISDRSASGADTDADRPRPWRRGVEDLGIGLTVASLLLIPLIVVLRVVDVQSVSRTGGGPVAWWHLVALGIAVGVLSSAVPYVLDQVSLLFLGRARFALLLALLPVTAALVGAVTLGQLGDLREWLGIVMVCAAIALTALNDARRSPARKYPPGDGIADPPA</sequence>
<proteinExistence type="predicted"/>
<feature type="transmembrane region" description="Helical" evidence="1">
    <location>
        <begin position="45"/>
        <end position="63"/>
    </location>
</feature>
<dbReference type="AlphaFoldDB" id="A0A1N7EFI6"/>
<dbReference type="PANTHER" id="PTHR22911">
    <property type="entry name" value="ACYL-MALONYL CONDENSING ENZYME-RELATED"/>
    <property type="match status" value="1"/>
</dbReference>
<dbReference type="OrthoDB" id="9815120at2"/>
<keyword evidence="3" id="KW-1185">Reference proteome</keyword>
<feature type="transmembrane region" description="Helical" evidence="1">
    <location>
        <begin position="229"/>
        <end position="250"/>
    </location>
</feature>
<feature type="transmembrane region" description="Helical" evidence="1">
    <location>
        <begin position="193"/>
        <end position="214"/>
    </location>
</feature>
<dbReference type="InterPro" id="IPR037185">
    <property type="entry name" value="EmrE-like"/>
</dbReference>
<feature type="transmembrane region" description="Helical" evidence="1">
    <location>
        <begin position="99"/>
        <end position="116"/>
    </location>
</feature>
<organism evidence="2 3">
    <name type="scientific">Williamsia sterculiae</name>
    <dbReference type="NCBI Taxonomy" id="1344003"/>
    <lineage>
        <taxon>Bacteria</taxon>
        <taxon>Bacillati</taxon>
        <taxon>Actinomycetota</taxon>
        <taxon>Actinomycetes</taxon>
        <taxon>Mycobacteriales</taxon>
        <taxon>Nocardiaceae</taxon>
        <taxon>Williamsia</taxon>
    </lineage>
</organism>
<feature type="transmembrane region" description="Helical" evidence="1">
    <location>
        <begin position="75"/>
        <end position="93"/>
    </location>
</feature>
<feature type="transmembrane region" description="Helical" evidence="1">
    <location>
        <begin position="262"/>
        <end position="285"/>
    </location>
</feature>
<protein>
    <submittedName>
        <fullName evidence="2">Inner membrane transporter RhtA</fullName>
    </submittedName>
</protein>
<reference evidence="2 3" key="1">
    <citation type="submission" date="2017-01" db="EMBL/GenBank/DDBJ databases">
        <authorList>
            <person name="Mah S.A."/>
            <person name="Swanson W.J."/>
            <person name="Moy G.W."/>
            <person name="Vacquier V.D."/>
        </authorList>
    </citation>
    <scope>NUCLEOTIDE SEQUENCE [LARGE SCALE GENOMIC DNA]</scope>
    <source>
        <strain evidence="2 3">CPCC 203464</strain>
    </source>
</reference>
<dbReference type="GO" id="GO:0015565">
    <property type="term" value="F:threonine efflux transmembrane transporter activity"/>
    <property type="evidence" value="ECO:0007669"/>
    <property type="project" value="TreeGrafter"/>
</dbReference>
<feature type="transmembrane region" description="Helical" evidence="1">
    <location>
        <begin position="15"/>
        <end position="39"/>
    </location>
</feature>
<dbReference type="PANTHER" id="PTHR22911:SF37">
    <property type="entry name" value="THREONINE_HOMOSERINE EXPORTER RHTA"/>
    <property type="match status" value="1"/>
</dbReference>
<keyword evidence="1" id="KW-0472">Membrane</keyword>
<feature type="transmembrane region" description="Helical" evidence="1">
    <location>
        <begin position="147"/>
        <end position="164"/>
    </location>
</feature>
<dbReference type="STRING" id="1344003.SAMN05445060_1240"/>
<name>A0A1N7EFI6_9NOCA</name>
<keyword evidence="1" id="KW-0812">Transmembrane</keyword>
<feature type="transmembrane region" description="Helical" evidence="1">
    <location>
        <begin position="123"/>
        <end position="141"/>
    </location>
</feature>